<comment type="caution">
    <text evidence="2">The sequence shown here is derived from an EMBL/GenBank/DDBJ whole genome shotgun (WGS) entry which is preliminary data.</text>
</comment>
<reference evidence="2 3" key="1">
    <citation type="submission" date="2020-07" db="EMBL/GenBank/DDBJ databases">
        <authorList>
            <person name="Feng X."/>
        </authorList>
    </citation>
    <scope>NUCLEOTIDE SEQUENCE [LARGE SCALE GENOMIC DNA]</scope>
    <source>
        <strain evidence="2 3">JCM14086</strain>
    </source>
</reference>
<evidence type="ECO:0000259" key="1">
    <source>
        <dbReference type="Pfam" id="PF13785"/>
    </source>
</evidence>
<dbReference type="Proteomes" id="UP000525652">
    <property type="component" value="Unassembled WGS sequence"/>
</dbReference>
<dbReference type="Pfam" id="PF13785">
    <property type="entry name" value="DUF4178"/>
    <property type="match status" value="1"/>
</dbReference>
<name>A0A7X1B0H5_9BACT</name>
<feature type="domain" description="DUF4178" evidence="1">
    <location>
        <begin position="66"/>
        <end position="196"/>
    </location>
</feature>
<protein>
    <submittedName>
        <fullName evidence="2">DUF4178 domain-containing protein</fullName>
    </submittedName>
</protein>
<gene>
    <name evidence="2" type="ORF">H5P30_16425</name>
</gene>
<dbReference type="EMBL" id="JACHVA010000126">
    <property type="protein sequence ID" value="MBC2603370.1"/>
    <property type="molecule type" value="Genomic_DNA"/>
</dbReference>
<dbReference type="RefSeq" id="WP_185694002.1">
    <property type="nucleotide sequence ID" value="NZ_JACHVA010000126.1"/>
</dbReference>
<dbReference type="AlphaFoldDB" id="A0A7X1B0H5"/>
<sequence length="207" mass="23653">MFFLILFVIAAAVLFYFYRRNRDGAESSRSGVSGNENRPLTIQNVRSGGVIQLEGVGEGLEDFDVVVKSRHLYEEDGFVWYELEGEKGIDPVWIEIEEDDELELSICLNKLKLSEIGVTGSDINEIGDQGKGFIDFDGMKFIFEESGKARFFRNGDRSSGGEKFRYWDFETKDGMRYLSVERWGAEEYVAYISEPLRLGQIKIFSLS</sequence>
<proteinExistence type="predicted"/>
<evidence type="ECO:0000313" key="2">
    <source>
        <dbReference type="EMBL" id="MBC2603370.1"/>
    </source>
</evidence>
<dbReference type="InterPro" id="IPR025235">
    <property type="entry name" value="DUF4178"/>
</dbReference>
<keyword evidence="3" id="KW-1185">Reference proteome</keyword>
<organism evidence="2 3">
    <name type="scientific">Puniceicoccus vermicola</name>
    <dbReference type="NCBI Taxonomy" id="388746"/>
    <lineage>
        <taxon>Bacteria</taxon>
        <taxon>Pseudomonadati</taxon>
        <taxon>Verrucomicrobiota</taxon>
        <taxon>Opitutia</taxon>
        <taxon>Puniceicoccales</taxon>
        <taxon>Puniceicoccaceae</taxon>
        <taxon>Puniceicoccus</taxon>
    </lineage>
</organism>
<accession>A0A7X1B0H5</accession>
<evidence type="ECO:0000313" key="3">
    <source>
        <dbReference type="Proteomes" id="UP000525652"/>
    </source>
</evidence>